<evidence type="ECO:0000256" key="1">
    <source>
        <dbReference type="SAM" id="MobiDB-lite"/>
    </source>
</evidence>
<sequence>MEPATPKTNPKPAPATAPIIPQYQNPPLPMGTKLYFCIINLGL</sequence>
<dbReference type="EMBL" id="AEPO01000004">
    <property type="protein sequence ID" value="EFU64030.1"/>
    <property type="molecule type" value="Genomic_DNA"/>
</dbReference>
<dbReference type="AlphaFoldDB" id="E6KIQ3"/>
<organism evidence="2 3">
    <name type="scientific">Streptococcus oralis ATCC 49296</name>
    <dbReference type="NCBI Taxonomy" id="888049"/>
    <lineage>
        <taxon>Bacteria</taxon>
        <taxon>Bacillati</taxon>
        <taxon>Bacillota</taxon>
        <taxon>Bacilli</taxon>
        <taxon>Lactobacillales</taxon>
        <taxon>Streptococcaceae</taxon>
        <taxon>Streptococcus</taxon>
    </lineage>
</organism>
<gene>
    <name evidence="2" type="ORF">HMPREF8578_0118</name>
</gene>
<dbReference type="Proteomes" id="UP000004500">
    <property type="component" value="Unassembled WGS sequence"/>
</dbReference>
<feature type="region of interest" description="Disordered" evidence="1">
    <location>
        <begin position="1"/>
        <end position="20"/>
    </location>
</feature>
<protein>
    <submittedName>
        <fullName evidence="2">Uncharacterized protein</fullName>
    </submittedName>
</protein>
<name>E6KIQ3_STROR</name>
<reference evidence="2 3" key="1">
    <citation type="submission" date="2010-11" db="EMBL/GenBank/DDBJ databases">
        <authorList>
            <person name="Muzny D."/>
            <person name="Qin X."/>
            <person name="Deng J."/>
            <person name="Jiang H."/>
            <person name="Liu Y."/>
            <person name="Qu J."/>
            <person name="Song X.-Z."/>
            <person name="Zhang L."/>
            <person name="Thornton R."/>
            <person name="Coyle M."/>
            <person name="Francisco L."/>
            <person name="Jackson L."/>
            <person name="Javaid M."/>
            <person name="Korchina V."/>
            <person name="Kovar C."/>
            <person name="Mata R."/>
            <person name="Mathew T."/>
            <person name="Ngo R."/>
            <person name="Nguyen L."/>
            <person name="Nguyen N."/>
            <person name="Okwuonu G."/>
            <person name="Ongeri F."/>
            <person name="Pham C."/>
            <person name="Simmons D."/>
            <person name="Wilczek-Boney K."/>
            <person name="Hale W."/>
            <person name="Jakkamsetti A."/>
            <person name="Pham P."/>
            <person name="Ruth R."/>
            <person name="San Lucas F."/>
            <person name="Warren J."/>
            <person name="Zhang J."/>
            <person name="Zhao Z."/>
            <person name="Zhou C."/>
            <person name="Zhu D."/>
            <person name="Lee S."/>
            <person name="Bess C."/>
            <person name="Blankenburg K."/>
            <person name="Forbes L."/>
            <person name="Fu Q."/>
            <person name="Gubbala S."/>
            <person name="Hirani K."/>
            <person name="Jayaseelan J.C."/>
            <person name="Lara F."/>
            <person name="Munidasa M."/>
            <person name="Palculict T."/>
            <person name="Patil S."/>
            <person name="Pu L.-L."/>
            <person name="Saada N."/>
            <person name="Tang L."/>
            <person name="Weissenberger G."/>
            <person name="Zhu Y."/>
            <person name="Hemphill L."/>
            <person name="Shang Y."/>
            <person name="Youmans B."/>
            <person name="Ayvaz T."/>
            <person name="Ross M."/>
            <person name="Santibanez J."/>
            <person name="Aqrawi P."/>
            <person name="Gross S."/>
            <person name="Joshi V."/>
            <person name="Fowler G."/>
            <person name="Nazareth L."/>
            <person name="Reid J."/>
            <person name="Worley K."/>
            <person name="Petrosino J."/>
            <person name="Highlander S."/>
            <person name="Gibbs R."/>
        </authorList>
    </citation>
    <scope>NUCLEOTIDE SEQUENCE [LARGE SCALE GENOMIC DNA]</scope>
    <source>
        <strain evidence="2 3">ATCC 49296</strain>
    </source>
</reference>
<comment type="caution">
    <text evidence="2">The sequence shown here is derived from an EMBL/GenBank/DDBJ whole genome shotgun (WGS) entry which is preliminary data.</text>
</comment>
<accession>E6KIQ3</accession>
<proteinExistence type="predicted"/>
<dbReference type="HOGENOM" id="CLU_3240302_0_0_9"/>
<evidence type="ECO:0000313" key="3">
    <source>
        <dbReference type="Proteomes" id="UP000004500"/>
    </source>
</evidence>
<evidence type="ECO:0000313" key="2">
    <source>
        <dbReference type="EMBL" id="EFU64030.1"/>
    </source>
</evidence>